<protein>
    <submittedName>
        <fullName evidence="1">Uncharacterized protein</fullName>
    </submittedName>
</protein>
<evidence type="ECO:0000313" key="1">
    <source>
        <dbReference type="EMBL" id="KAF0920628.1"/>
    </source>
</evidence>
<evidence type="ECO:0000313" key="2">
    <source>
        <dbReference type="Proteomes" id="UP000479710"/>
    </source>
</evidence>
<accession>A0A6G1E769</accession>
<dbReference type="AlphaFoldDB" id="A0A6G1E769"/>
<comment type="caution">
    <text evidence="1">The sequence shown here is derived from an EMBL/GenBank/DDBJ whole genome shotgun (WGS) entry which is preliminary data.</text>
</comment>
<name>A0A6G1E769_9ORYZ</name>
<reference evidence="1 2" key="1">
    <citation type="submission" date="2019-11" db="EMBL/GenBank/DDBJ databases">
        <title>Whole genome sequence of Oryza granulata.</title>
        <authorList>
            <person name="Li W."/>
        </authorList>
    </citation>
    <scope>NUCLEOTIDE SEQUENCE [LARGE SCALE GENOMIC DNA]</scope>
    <source>
        <strain evidence="2">cv. Menghai</strain>
        <tissue evidence="1">Leaf</tissue>
    </source>
</reference>
<dbReference type="Proteomes" id="UP000479710">
    <property type="component" value="Unassembled WGS sequence"/>
</dbReference>
<organism evidence="1 2">
    <name type="scientific">Oryza meyeriana var. granulata</name>
    <dbReference type="NCBI Taxonomy" id="110450"/>
    <lineage>
        <taxon>Eukaryota</taxon>
        <taxon>Viridiplantae</taxon>
        <taxon>Streptophyta</taxon>
        <taxon>Embryophyta</taxon>
        <taxon>Tracheophyta</taxon>
        <taxon>Spermatophyta</taxon>
        <taxon>Magnoliopsida</taxon>
        <taxon>Liliopsida</taxon>
        <taxon>Poales</taxon>
        <taxon>Poaceae</taxon>
        <taxon>BOP clade</taxon>
        <taxon>Oryzoideae</taxon>
        <taxon>Oryzeae</taxon>
        <taxon>Oryzinae</taxon>
        <taxon>Oryza</taxon>
        <taxon>Oryza meyeriana</taxon>
    </lineage>
</organism>
<keyword evidence="2" id="KW-1185">Reference proteome</keyword>
<sequence length="60" mass="6505">MALAFRRAKRIASYSAMLLVVWNSSRMVKAAALPVGEVMMAAAPAPGHPRRRLCALSTLH</sequence>
<proteinExistence type="predicted"/>
<dbReference type="EMBL" id="SPHZ02000005">
    <property type="protein sequence ID" value="KAF0920628.1"/>
    <property type="molecule type" value="Genomic_DNA"/>
</dbReference>
<gene>
    <name evidence="1" type="ORF">E2562_035915</name>
</gene>